<evidence type="ECO:0000313" key="2">
    <source>
        <dbReference type="Proteomes" id="UP000499080"/>
    </source>
</evidence>
<organism evidence="1 2">
    <name type="scientific">Araneus ventricosus</name>
    <name type="common">Orbweaver spider</name>
    <name type="synonym">Epeira ventricosa</name>
    <dbReference type="NCBI Taxonomy" id="182803"/>
    <lineage>
        <taxon>Eukaryota</taxon>
        <taxon>Metazoa</taxon>
        <taxon>Ecdysozoa</taxon>
        <taxon>Arthropoda</taxon>
        <taxon>Chelicerata</taxon>
        <taxon>Arachnida</taxon>
        <taxon>Araneae</taxon>
        <taxon>Araneomorphae</taxon>
        <taxon>Entelegynae</taxon>
        <taxon>Araneoidea</taxon>
        <taxon>Araneidae</taxon>
        <taxon>Araneus</taxon>
    </lineage>
</organism>
<reference evidence="1 2" key="1">
    <citation type="journal article" date="2019" name="Sci. Rep.">
        <title>Orb-weaving spider Araneus ventricosus genome elucidates the spidroin gene catalogue.</title>
        <authorList>
            <person name="Kono N."/>
            <person name="Nakamura H."/>
            <person name="Ohtoshi R."/>
            <person name="Moran D.A.P."/>
            <person name="Shinohara A."/>
            <person name="Yoshida Y."/>
            <person name="Fujiwara M."/>
            <person name="Mori M."/>
            <person name="Tomita M."/>
            <person name="Arakawa K."/>
        </authorList>
    </citation>
    <scope>NUCLEOTIDE SEQUENCE [LARGE SCALE GENOMIC DNA]</scope>
</reference>
<keyword evidence="2" id="KW-1185">Reference proteome</keyword>
<name>A0A4Y2BBC3_ARAVE</name>
<protein>
    <submittedName>
        <fullName evidence="1">Uncharacterized protein</fullName>
    </submittedName>
</protein>
<dbReference type="Proteomes" id="UP000499080">
    <property type="component" value="Unassembled WGS sequence"/>
</dbReference>
<dbReference type="AlphaFoldDB" id="A0A4Y2BBC3"/>
<accession>A0A4Y2BBC3</accession>
<evidence type="ECO:0000313" key="1">
    <source>
        <dbReference type="EMBL" id="GBL88749.1"/>
    </source>
</evidence>
<gene>
    <name evidence="1" type="ORF">AVEN_22843_1</name>
</gene>
<dbReference type="EMBL" id="BGPR01082823">
    <property type="protein sequence ID" value="GBL88749.1"/>
    <property type="molecule type" value="Genomic_DNA"/>
</dbReference>
<sequence length="126" mass="14743">MEISLFVEKGMVHSDAKCEGLMPKTKIEMLVYTNYYKFKRKELLRAKPIRNFHAESHPRTELRQHPETNLIRGLTNRSAIIATSFRQKVGVMPISGLKEIEYKHYEIKAVRMEKNSSTCQFLEGRN</sequence>
<comment type="caution">
    <text evidence="1">The sequence shown here is derived from an EMBL/GenBank/DDBJ whole genome shotgun (WGS) entry which is preliminary data.</text>
</comment>
<proteinExistence type="predicted"/>